<dbReference type="Proteomes" id="UP000176774">
    <property type="component" value="Unassembled WGS sequence"/>
</dbReference>
<feature type="domain" description="Glycosyl transferase family 28 C-terminal" evidence="5">
    <location>
        <begin position="258"/>
        <end position="320"/>
    </location>
</feature>
<evidence type="ECO:0000256" key="1">
    <source>
        <dbReference type="ARBA" id="ARBA00004370"/>
    </source>
</evidence>
<reference evidence="7 8" key="1">
    <citation type="journal article" date="2016" name="Nat. Commun.">
        <title>Thousands of microbial genomes shed light on interconnected biogeochemical processes in an aquifer system.</title>
        <authorList>
            <person name="Anantharaman K."/>
            <person name="Brown C.T."/>
            <person name="Hug L.A."/>
            <person name="Sharon I."/>
            <person name="Castelle C.J."/>
            <person name="Probst A.J."/>
            <person name="Thomas B.C."/>
            <person name="Singh A."/>
            <person name="Wilkins M.J."/>
            <person name="Karaoz U."/>
            <person name="Brodie E.L."/>
            <person name="Williams K.H."/>
            <person name="Hubbard S.S."/>
            <person name="Banfield J.F."/>
        </authorList>
    </citation>
    <scope>NUCLEOTIDE SEQUENCE [LARGE SCALE GENOMIC DNA]</scope>
</reference>
<evidence type="ECO:0000259" key="6">
    <source>
        <dbReference type="Pfam" id="PF06925"/>
    </source>
</evidence>
<evidence type="ECO:0000313" key="8">
    <source>
        <dbReference type="Proteomes" id="UP000176774"/>
    </source>
</evidence>
<comment type="caution">
    <text evidence="7">The sequence shown here is derived from an EMBL/GenBank/DDBJ whole genome shotgun (WGS) entry which is preliminary data.</text>
</comment>
<gene>
    <name evidence="7" type="ORF">A2908_01510</name>
</gene>
<evidence type="ECO:0000259" key="5">
    <source>
        <dbReference type="Pfam" id="PF04101"/>
    </source>
</evidence>
<dbReference type="InterPro" id="IPR050519">
    <property type="entry name" value="Glycosyltransf_28_UgtP"/>
</dbReference>
<comment type="subcellular location">
    <subcellularLocation>
        <location evidence="1">Membrane</location>
    </subcellularLocation>
</comment>
<dbReference type="AlphaFoldDB" id="A0A1G2IDG1"/>
<dbReference type="EMBL" id="MHPA01000025">
    <property type="protein sequence ID" value="OGZ72530.1"/>
    <property type="molecule type" value="Genomic_DNA"/>
</dbReference>
<dbReference type="STRING" id="1802214.A2908_01510"/>
<name>A0A1G2IDG1_9BACT</name>
<dbReference type="InterPro" id="IPR007235">
    <property type="entry name" value="Glyco_trans_28_C"/>
</dbReference>
<dbReference type="GO" id="GO:0009247">
    <property type="term" value="P:glycolipid biosynthetic process"/>
    <property type="evidence" value="ECO:0007669"/>
    <property type="project" value="InterPro"/>
</dbReference>
<keyword evidence="3" id="KW-0328">Glycosyltransferase</keyword>
<proteinExistence type="inferred from homology"/>
<evidence type="ECO:0000256" key="2">
    <source>
        <dbReference type="ARBA" id="ARBA00006962"/>
    </source>
</evidence>
<feature type="domain" description="Diacylglycerol glucosyltransferase N-terminal" evidence="6">
    <location>
        <begin position="19"/>
        <end position="180"/>
    </location>
</feature>
<evidence type="ECO:0000313" key="7">
    <source>
        <dbReference type="EMBL" id="OGZ72530.1"/>
    </source>
</evidence>
<dbReference type="GO" id="GO:0016758">
    <property type="term" value="F:hexosyltransferase activity"/>
    <property type="evidence" value="ECO:0007669"/>
    <property type="project" value="InterPro"/>
</dbReference>
<dbReference type="InterPro" id="IPR009695">
    <property type="entry name" value="Diacylglyc_glucosyltr_N"/>
</dbReference>
<keyword evidence="4" id="KW-0808">Transferase</keyword>
<evidence type="ECO:0000256" key="4">
    <source>
        <dbReference type="ARBA" id="ARBA00022679"/>
    </source>
</evidence>
<dbReference type="SUPFAM" id="SSF53756">
    <property type="entry name" value="UDP-Glycosyltransferase/glycogen phosphorylase"/>
    <property type="match status" value="1"/>
</dbReference>
<dbReference type="PANTHER" id="PTHR43025">
    <property type="entry name" value="MONOGALACTOSYLDIACYLGLYCEROL SYNTHASE"/>
    <property type="match status" value="1"/>
</dbReference>
<comment type="similarity">
    <text evidence="2">Belongs to the glycosyltransferase 28 family.</text>
</comment>
<dbReference type="Pfam" id="PF04101">
    <property type="entry name" value="Glyco_tran_28_C"/>
    <property type="match status" value="1"/>
</dbReference>
<accession>A0A1G2IDG1</accession>
<evidence type="ECO:0000256" key="3">
    <source>
        <dbReference type="ARBA" id="ARBA00022676"/>
    </source>
</evidence>
<protein>
    <recommendedName>
        <fullName evidence="9">UDP-N-acetylglucosamine--LPS N-acetylglucosamine transferase</fullName>
    </recommendedName>
</protein>
<evidence type="ECO:0008006" key="9">
    <source>
        <dbReference type="Google" id="ProtNLM"/>
    </source>
</evidence>
<dbReference type="Pfam" id="PF06925">
    <property type="entry name" value="MGDG_synth"/>
    <property type="match status" value="1"/>
</dbReference>
<dbReference type="Gene3D" id="3.40.50.2000">
    <property type="entry name" value="Glycogen Phosphorylase B"/>
    <property type="match status" value="1"/>
</dbReference>
<organism evidence="7 8">
    <name type="scientific">Candidatus Staskawiczbacteria bacterium RIFCSPLOWO2_01_FULL_38_12b</name>
    <dbReference type="NCBI Taxonomy" id="1802214"/>
    <lineage>
        <taxon>Bacteria</taxon>
        <taxon>Candidatus Staskawicziibacteriota</taxon>
    </lineage>
</organism>
<dbReference type="GO" id="GO:0016020">
    <property type="term" value="C:membrane"/>
    <property type="evidence" value="ECO:0007669"/>
    <property type="project" value="UniProtKB-SubCell"/>
</dbReference>
<sequence>MNLKKKKILIISMTAGFGHIRAGEALLDFAKENLPDIALEHVDIINIDKSIEKYARVYDFLSKKFPFMWKIVYEYFPVFFTQKIAEYIGLFNNKIKRYISLKNPTAIIFTNATILPIFASYLKKISGKVKIGVVVTDYHAHPYYKFPYIDYYFVPNLQVGGQLEALGIKKEKIAITGIPINPRFYIKENIGELKLKYGINNNYPVVLFIASFKISRKDLLVLIEELLDFEPVINLIFIANGNDELYNVVKDNFTGRQRLLLVHWTYVMEEYMKISDAVISKSGGLTVSECLTLKKPLIIVNPIPGQEEYNAEFVKKNNFGKRVNHISEIAKILPTMISYPKNDQAASIEPDNPSKKIFQYF</sequence>
<dbReference type="PANTHER" id="PTHR43025:SF3">
    <property type="entry name" value="MONOGALACTOSYLDIACYLGLYCEROL SYNTHASE 1, CHLOROPLASTIC"/>
    <property type="match status" value="1"/>
</dbReference>